<dbReference type="FunFam" id="3.90.226.10:FF:000003">
    <property type="entry name" value="1,4-dihydroxy-2-naphthoyl-CoA synthase"/>
    <property type="match status" value="1"/>
</dbReference>
<evidence type="ECO:0000256" key="4">
    <source>
        <dbReference type="ARBA" id="ARBA00023274"/>
    </source>
</evidence>
<dbReference type="PANTHER" id="PTHR43113:SF1">
    <property type="entry name" value="1,4-DIHYDROXY-2-NAPHTHOYL-COA SYNTHASE, PEROXISOMAL"/>
    <property type="match status" value="1"/>
</dbReference>
<dbReference type="InterPro" id="IPR014719">
    <property type="entry name" value="Ribosomal_bL12_C/ClpS-like"/>
</dbReference>
<dbReference type="InterPro" id="IPR018376">
    <property type="entry name" value="Enoyl-CoA_hyd/isom_CS"/>
</dbReference>
<dbReference type="Gene3D" id="1.10.12.10">
    <property type="entry name" value="Lyase 2-enoyl-coa Hydratase, Chain A, domain 2"/>
    <property type="match status" value="1"/>
</dbReference>
<keyword evidence="9" id="KW-1185">Reference proteome</keyword>
<gene>
    <name evidence="8" type="ORF">OPV22_018339</name>
</gene>
<evidence type="ECO:0000256" key="1">
    <source>
        <dbReference type="ARBA" id="ARBA00000177"/>
    </source>
</evidence>
<organism evidence="8 9">
    <name type="scientific">Ensete ventricosum</name>
    <name type="common">Abyssinian banana</name>
    <name type="synonym">Musa ensete</name>
    <dbReference type="NCBI Taxonomy" id="4639"/>
    <lineage>
        <taxon>Eukaryota</taxon>
        <taxon>Viridiplantae</taxon>
        <taxon>Streptophyta</taxon>
        <taxon>Embryophyta</taxon>
        <taxon>Tracheophyta</taxon>
        <taxon>Spermatophyta</taxon>
        <taxon>Magnoliopsida</taxon>
        <taxon>Liliopsida</taxon>
        <taxon>Zingiberales</taxon>
        <taxon>Musaceae</taxon>
        <taxon>Ensete</taxon>
    </lineage>
</organism>
<dbReference type="SUPFAM" id="SSF52096">
    <property type="entry name" value="ClpP/crotonase"/>
    <property type="match status" value="1"/>
</dbReference>
<dbReference type="GO" id="GO:0009234">
    <property type="term" value="P:menaquinone biosynthetic process"/>
    <property type="evidence" value="ECO:0007669"/>
    <property type="project" value="InterPro"/>
</dbReference>
<dbReference type="AlphaFoldDB" id="A0AAV8R005"/>
<evidence type="ECO:0000256" key="3">
    <source>
        <dbReference type="ARBA" id="ARBA00023239"/>
    </source>
</evidence>
<dbReference type="GO" id="GO:1990904">
    <property type="term" value="C:ribonucleoprotein complex"/>
    <property type="evidence" value="ECO:0007669"/>
    <property type="project" value="UniProtKB-KW"/>
</dbReference>
<dbReference type="EC" id="4.1.3.36" evidence="5"/>
<evidence type="ECO:0000313" key="8">
    <source>
        <dbReference type="EMBL" id="KAJ8485854.1"/>
    </source>
</evidence>
<evidence type="ECO:0000256" key="2">
    <source>
        <dbReference type="ARBA" id="ARBA00022980"/>
    </source>
</evidence>
<dbReference type="InterPro" id="IPR029045">
    <property type="entry name" value="ClpP/crotonase-like_dom_sf"/>
</dbReference>
<evidence type="ECO:0000256" key="6">
    <source>
        <dbReference type="RuleBase" id="RU003707"/>
    </source>
</evidence>
<evidence type="ECO:0000259" key="7">
    <source>
        <dbReference type="Pfam" id="PF00542"/>
    </source>
</evidence>
<dbReference type="Gene3D" id="1.20.5.710">
    <property type="entry name" value="Single helix bin"/>
    <property type="match status" value="1"/>
</dbReference>
<dbReference type="Gene3D" id="3.30.1390.10">
    <property type="match status" value="1"/>
</dbReference>
<proteinExistence type="inferred from homology"/>
<feature type="domain" description="Large ribosomal subunit protein bL12 C-terminal" evidence="7">
    <location>
        <begin position="417"/>
        <end position="473"/>
    </location>
</feature>
<protein>
    <recommendedName>
        <fullName evidence="5">1,4-dihydroxy-2-naphthoyl-CoA synthase</fullName>
        <ecNumber evidence="5">4.1.3.36</ecNumber>
    </recommendedName>
</protein>
<dbReference type="CDD" id="cd00387">
    <property type="entry name" value="Ribosomal_L7_L12"/>
    <property type="match status" value="1"/>
</dbReference>
<dbReference type="HAMAP" id="MF_01934">
    <property type="entry name" value="MenB"/>
    <property type="match status" value="1"/>
</dbReference>
<comment type="catalytic activity">
    <reaction evidence="1">
        <text>2-succinylbenzoyl-CoA + H(+) = 1,4-dihydroxy-2-naphthoyl-CoA + H2O</text>
        <dbReference type="Rhea" id="RHEA:26562"/>
        <dbReference type="ChEBI" id="CHEBI:15377"/>
        <dbReference type="ChEBI" id="CHEBI:15378"/>
        <dbReference type="ChEBI" id="CHEBI:57364"/>
        <dbReference type="ChEBI" id="CHEBI:58897"/>
        <dbReference type="EC" id="4.1.3.36"/>
    </reaction>
</comment>
<dbReference type="Gene3D" id="3.90.226.10">
    <property type="entry name" value="2-enoyl-CoA Hydratase, Chain A, domain 1"/>
    <property type="match status" value="1"/>
</dbReference>
<dbReference type="InterPro" id="IPR014748">
    <property type="entry name" value="Enoyl-CoA_hydra_C"/>
</dbReference>
<dbReference type="GO" id="GO:0006412">
    <property type="term" value="P:translation"/>
    <property type="evidence" value="ECO:0007669"/>
    <property type="project" value="InterPro"/>
</dbReference>
<name>A0AAV8R005_ENSVE</name>
<dbReference type="InterPro" id="IPR010198">
    <property type="entry name" value="DHNA-CoA_synthase_MenB"/>
</dbReference>
<evidence type="ECO:0000256" key="5">
    <source>
        <dbReference type="ARBA" id="ARBA00066833"/>
    </source>
</evidence>
<keyword evidence="4" id="KW-0687">Ribonucleoprotein</keyword>
<dbReference type="EMBL" id="JAQQAF010000005">
    <property type="protein sequence ID" value="KAJ8485854.1"/>
    <property type="molecule type" value="Genomic_DNA"/>
</dbReference>
<dbReference type="InterPro" id="IPR036235">
    <property type="entry name" value="Ribosomal_bL12_oligo_N_sf"/>
</dbReference>
<dbReference type="GO" id="GO:0005829">
    <property type="term" value="C:cytosol"/>
    <property type="evidence" value="ECO:0007669"/>
    <property type="project" value="TreeGrafter"/>
</dbReference>
<dbReference type="PANTHER" id="PTHR43113">
    <property type="entry name" value="NUCLEOSIDE-DIPHOSPHATE-SUGAR EPIMERASE"/>
    <property type="match status" value="1"/>
</dbReference>
<dbReference type="InterPro" id="IPR013823">
    <property type="entry name" value="Ribosomal_bL12_C"/>
</dbReference>
<comment type="caution">
    <text evidence="8">The sequence shown here is derived from an EMBL/GenBank/DDBJ whole genome shotgun (WGS) entry which is preliminary data.</text>
</comment>
<keyword evidence="3" id="KW-0456">Lyase</keyword>
<dbReference type="InterPro" id="IPR000206">
    <property type="entry name" value="Ribosomal_bL12"/>
</dbReference>
<dbReference type="CDD" id="cd06558">
    <property type="entry name" value="crotonase-like"/>
    <property type="match status" value="1"/>
</dbReference>
<sequence>MADVSGKDLRTAERRIARIAHHLLPLATPPRLLPIQRSVASANDSYRRVHGEVSTRDATWIPACDESGKEYTDIIYEKAVGEGIAKITINRPDRRNAFRPNTIKELIRAFNDARDDSTIGVIILTGKGNKAFCSGGDQALRSSDGYADFESFGRLNVLDLQVQIRRLPKPVIAMVAGYAVGGGHILHMVCDLTIAADNAVFGQTGPKVGSFDAGYGSSIMSRLIGPKKAREMWFLCRFYDAYEAEKMGLVNIVVPLERLELETLKWSREILRNSPTAIRVLKSALNAVDDGHAGLQELGGNATLIFYGTEEANYALEGVVLQDTHPLPLFSRRIAPLPTSAATAAASTKIEELGSLNANLTLEEARCLPGHLQDCLGVSVAAFAPPAVAFAPGTATDAAAGSPAAAEEKTEFADVSSSARIATIRVIRALTNLALKEAKDLIEGFPKKFKEGVSKEAEEANKQLEEVGAKISIV</sequence>
<reference evidence="8 9" key="1">
    <citation type="submission" date="2022-12" db="EMBL/GenBank/DDBJ databases">
        <title>Chromosome-scale assembly of the Ensete ventricosum genome.</title>
        <authorList>
            <person name="Dussert Y."/>
            <person name="Stocks J."/>
            <person name="Wendawek A."/>
            <person name="Woldeyes F."/>
            <person name="Nichols R.A."/>
            <person name="Borrell J.S."/>
        </authorList>
    </citation>
    <scope>NUCLEOTIDE SEQUENCE [LARGE SCALE GENOMIC DNA]</scope>
    <source>
        <strain evidence="9">cv. Maze</strain>
        <tissue evidence="8">Seeds</tissue>
    </source>
</reference>
<evidence type="ECO:0000313" key="9">
    <source>
        <dbReference type="Proteomes" id="UP001222027"/>
    </source>
</evidence>
<dbReference type="PROSITE" id="PS00166">
    <property type="entry name" value="ENOYL_COA_HYDRATASE"/>
    <property type="match status" value="1"/>
</dbReference>
<dbReference type="NCBIfam" id="NF005637">
    <property type="entry name" value="PRK07396.1"/>
    <property type="match status" value="1"/>
</dbReference>
<dbReference type="GO" id="GO:0008935">
    <property type="term" value="F:1,4-dihydroxy-2-naphthoyl-CoA synthase activity"/>
    <property type="evidence" value="ECO:0007669"/>
    <property type="project" value="UniProtKB-EC"/>
</dbReference>
<dbReference type="NCBIfam" id="TIGR01929">
    <property type="entry name" value="menB"/>
    <property type="match status" value="1"/>
</dbReference>
<keyword evidence="2" id="KW-0689">Ribosomal protein</keyword>
<dbReference type="Proteomes" id="UP001222027">
    <property type="component" value="Unassembled WGS sequence"/>
</dbReference>
<dbReference type="GO" id="GO:0005840">
    <property type="term" value="C:ribosome"/>
    <property type="evidence" value="ECO:0007669"/>
    <property type="project" value="UniProtKB-KW"/>
</dbReference>
<accession>A0AAV8R005</accession>
<dbReference type="InterPro" id="IPR001753">
    <property type="entry name" value="Enoyl-CoA_hydra/iso"/>
</dbReference>
<dbReference type="SUPFAM" id="SSF54736">
    <property type="entry name" value="ClpS-like"/>
    <property type="match status" value="1"/>
</dbReference>
<dbReference type="GO" id="GO:0003735">
    <property type="term" value="F:structural constituent of ribosome"/>
    <property type="evidence" value="ECO:0007669"/>
    <property type="project" value="InterPro"/>
</dbReference>
<comment type="similarity">
    <text evidence="6">Belongs to the enoyl-CoA hydratase/isomerase family.</text>
</comment>
<dbReference type="Pfam" id="PF00378">
    <property type="entry name" value="ECH_1"/>
    <property type="match status" value="1"/>
</dbReference>
<dbReference type="Pfam" id="PF00542">
    <property type="entry name" value="Ribosomal_L12"/>
    <property type="match status" value="1"/>
</dbReference>